<dbReference type="GO" id="GO:0016787">
    <property type="term" value="F:hydrolase activity"/>
    <property type="evidence" value="ECO:0007669"/>
    <property type="project" value="UniProtKB-KW"/>
</dbReference>
<accession>Q4SSL0</accession>
<evidence type="ECO:0000256" key="9">
    <source>
        <dbReference type="ARBA" id="ARBA00048988"/>
    </source>
</evidence>
<dbReference type="SUPFAM" id="SSF52540">
    <property type="entry name" value="P-loop containing nucleoside triphosphate hydrolases"/>
    <property type="match status" value="1"/>
</dbReference>
<dbReference type="FunFam" id="1.10.10.10:FF:000012">
    <property type="entry name" value="U5 small nuclear ribonucleoprotein helicase"/>
    <property type="match status" value="1"/>
</dbReference>
<organism evidence="12">
    <name type="scientific">Tetraodon nigroviridis</name>
    <name type="common">Spotted green pufferfish</name>
    <name type="synonym">Chelonodon nigroviridis</name>
    <dbReference type="NCBI Taxonomy" id="99883"/>
    <lineage>
        <taxon>Eukaryota</taxon>
        <taxon>Metazoa</taxon>
        <taxon>Chordata</taxon>
        <taxon>Craniata</taxon>
        <taxon>Vertebrata</taxon>
        <taxon>Euteleostomi</taxon>
        <taxon>Actinopterygii</taxon>
        <taxon>Neopterygii</taxon>
        <taxon>Teleostei</taxon>
        <taxon>Neoteleostei</taxon>
        <taxon>Acanthomorphata</taxon>
        <taxon>Eupercaria</taxon>
        <taxon>Tetraodontiformes</taxon>
        <taxon>Tetradontoidea</taxon>
        <taxon>Tetraodontidae</taxon>
        <taxon>Tetraodon</taxon>
    </lineage>
</organism>
<dbReference type="OrthoDB" id="5575at2759"/>
<comment type="caution">
    <text evidence="12">The sequence shown here is derived from an EMBL/GenBank/DDBJ whole genome shotgun (WGS) entry which is preliminary data.</text>
</comment>
<dbReference type="InterPro" id="IPR027417">
    <property type="entry name" value="P-loop_NTPase"/>
</dbReference>
<dbReference type="SUPFAM" id="SSF46785">
    <property type="entry name" value="Winged helix' DNA-binding domain"/>
    <property type="match status" value="1"/>
</dbReference>
<comment type="catalytic activity">
    <reaction evidence="7">
        <text>Couples ATP hydrolysis with the unwinding of duplex DNA by translocating in the 3'-5' direction.</text>
        <dbReference type="EC" id="5.6.2.4"/>
    </reaction>
</comment>
<evidence type="ECO:0000256" key="6">
    <source>
        <dbReference type="ARBA" id="ARBA00023254"/>
    </source>
</evidence>
<evidence type="ECO:0000256" key="2">
    <source>
        <dbReference type="ARBA" id="ARBA00022801"/>
    </source>
</evidence>
<dbReference type="Gene3D" id="1.10.3380.10">
    <property type="entry name" value="Sec63 N-terminal domain-like domain"/>
    <property type="match status" value="1"/>
</dbReference>
<reference evidence="12" key="1">
    <citation type="journal article" date="2004" name="Nature">
        <title>Genome duplication in the teleost fish Tetraodon nigroviridis reveals the early vertebrate proto-karyotype.</title>
        <authorList>
            <person name="Jaillon O."/>
            <person name="Aury J.-M."/>
            <person name="Brunet F."/>
            <person name="Petit J.-L."/>
            <person name="Stange-Thomann N."/>
            <person name="Mauceli E."/>
            <person name="Bouneau L."/>
            <person name="Fischer C."/>
            <person name="Ozouf-Costaz C."/>
            <person name="Bernot A."/>
            <person name="Nicaud S."/>
            <person name="Jaffe D."/>
            <person name="Fisher S."/>
            <person name="Lutfalla G."/>
            <person name="Dossat C."/>
            <person name="Segurens B."/>
            <person name="Dasilva C."/>
            <person name="Salanoubat M."/>
            <person name="Levy M."/>
            <person name="Boudet N."/>
            <person name="Castellano S."/>
            <person name="Anthouard V."/>
            <person name="Jubin C."/>
            <person name="Castelli V."/>
            <person name="Katinka M."/>
            <person name="Vacherie B."/>
            <person name="Biemont C."/>
            <person name="Skalli Z."/>
            <person name="Cattolico L."/>
            <person name="Poulain J."/>
            <person name="De Berardinis V."/>
            <person name="Cruaud C."/>
            <person name="Duprat S."/>
            <person name="Brottier P."/>
            <person name="Coutanceau J.-P."/>
            <person name="Gouzy J."/>
            <person name="Parra G."/>
            <person name="Lardier G."/>
            <person name="Chapple C."/>
            <person name="McKernan K.J."/>
            <person name="McEwan P."/>
            <person name="Bosak S."/>
            <person name="Kellis M."/>
            <person name="Volff J.-N."/>
            <person name="Guigo R."/>
            <person name="Zody M.C."/>
            <person name="Mesirov J."/>
            <person name="Lindblad-Toh K."/>
            <person name="Birren B."/>
            <person name="Nusbaum C."/>
            <person name="Kahn D."/>
            <person name="Robinson-Rechavi M."/>
            <person name="Laudet V."/>
            <person name="Schachter V."/>
            <person name="Quetier F."/>
            <person name="Saurin W."/>
            <person name="Scarpelli C."/>
            <person name="Wincker P."/>
            <person name="Lander E.S."/>
            <person name="Weissenbach J."/>
            <person name="Roest Crollius H."/>
        </authorList>
    </citation>
    <scope>NUCLEOTIDE SEQUENCE [LARGE SCALE GENOMIC DNA]</scope>
</reference>
<name>Q4SSL0_TETNG</name>
<feature type="region of interest" description="Disordered" evidence="10">
    <location>
        <begin position="480"/>
        <end position="505"/>
    </location>
</feature>
<dbReference type="Gene3D" id="1.10.10.10">
    <property type="entry name" value="Winged helix-like DNA-binding domain superfamily/Winged helix DNA-binding domain"/>
    <property type="match status" value="1"/>
</dbReference>
<gene>
    <name evidence="12" type="ORF">GSTENG00013379001</name>
</gene>
<evidence type="ECO:0000256" key="8">
    <source>
        <dbReference type="ARBA" id="ARBA00034808"/>
    </source>
</evidence>
<evidence type="ECO:0000256" key="3">
    <source>
        <dbReference type="ARBA" id="ARBA00022806"/>
    </source>
</evidence>
<dbReference type="EMBL" id="CAAE01014367">
    <property type="protein sequence ID" value="CAF96372.1"/>
    <property type="molecule type" value="Genomic_DNA"/>
</dbReference>
<feature type="non-terminal residue" evidence="12">
    <location>
        <position position="1"/>
    </location>
</feature>
<reference evidence="12" key="2">
    <citation type="submission" date="2004-02" db="EMBL/GenBank/DDBJ databases">
        <authorList>
            <consortium name="Genoscope"/>
            <consortium name="Whitehead Institute Centre for Genome Research"/>
        </authorList>
    </citation>
    <scope>NUCLEOTIDE SEQUENCE</scope>
</reference>
<dbReference type="PANTHER" id="PTHR47835:SF3">
    <property type="entry name" value="HELICASE FOR MEIOSIS 1"/>
    <property type="match status" value="1"/>
</dbReference>
<dbReference type="GO" id="GO:0043138">
    <property type="term" value="F:3'-5' DNA helicase activity"/>
    <property type="evidence" value="ECO:0007669"/>
    <property type="project" value="UniProtKB-EC"/>
</dbReference>
<evidence type="ECO:0000256" key="10">
    <source>
        <dbReference type="SAM" id="MobiDB-lite"/>
    </source>
</evidence>
<evidence type="ECO:0000313" key="12">
    <source>
        <dbReference type="EMBL" id="CAF96372.1"/>
    </source>
</evidence>
<keyword evidence="6" id="KW-0469">Meiosis</keyword>
<dbReference type="KEGG" id="tng:GSTEN00013379G001"/>
<sequence>AKFRSVFSEFPFFNYVQSKALDDVHVVKDATRGATLEVVVSRMKAVNAYRTVQNQGTCGPMRIVAVSATIPNISDIADWLSDESGPATYLAMDESHRPVKLRKVVLGFPCGQNQTEFKFDLSLNYKMANIIQIYSDQKPALVFDTSATAVIMTKTQNKDKYTKLMNGVEIIESSLHSHLVEHLNAEIVLQTISDVNMALDWIRSTFLYIRALKNPSHYELCLRNLNSLSSIGLIDMDEDINIKPTETGKLMARYCIAFDTMNLFSKVTGTENLSDLIELVSKSKEFSDIQLRVNEKRPLNTLNKDKNRLTIRFPLQGKIKTTEMKVNCLIQAQLGSISIQEFGLTQDTARIFRNGMRISKCLSEFLSHGPKTGFAALLNSLILAKCFRAKLWENSPYVSKQLEKIGQTLSTAMVNAGLTTFSKIEQTNPRELELIVNRHPPFGNQIRESVIHLPKYEVILEQATSSVQLCYGRDCSQGHPKKSRTAADQENSSRSPLCLPHHRKL</sequence>
<dbReference type="Gene3D" id="3.40.50.300">
    <property type="entry name" value="P-loop containing nucleotide triphosphate hydrolases"/>
    <property type="match status" value="2"/>
</dbReference>
<feature type="domain" description="SEC63" evidence="11">
    <location>
        <begin position="244"/>
        <end position="501"/>
    </location>
</feature>
<keyword evidence="4" id="KW-0067">ATP-binding</keyword>
<proteinExistence type="predicted"/>
<keyword evidence="2" id="KW-0378">Hydrolase</keyword>
<dbReference type="SUPFAM" id="SSF158702">
    <property type="entry name" value="Sec63 N-terminal domain-like"/>
    <property type="match status" value="1"/>
</dbReference>
<dbReference type="GO" id="GO:0051321">
    <property type="term" value="P:meiotic cell cycle"/>
    <property type="evidence" value="ECO:0007669"/>
    <property type="project" value="UniProtKB-KW"/>
</dbReference>
<evidence type="ECO:0000256" key="4">
    <source>
        <dbReference type="ARBA" id="ARBA00022840"/>
    </source>
</evidence>
<protein>
    <recommendedName>
        <fullName evidence="8">DNA 3'-5' helicase</fullName>
        <ecNumber evidence="8">5.6.2.4</ecNumber>
    </recommendedName>
</protein>
<dbReference type="GO" id="GO:0005524">
    <property type="term" value="F:ATP binding"/>
    <property type="evidence" value="ECO:0007669"/>
    <property type="project" value="UniProtKB-KW"/>
</dbReference>
<keyword evidence="3" id="KW-0347">Helicase</keyword>
<comment type="catalytic activity">
    <reaction evidence="9">
        <text>ATP + H2O = ADP + phosphate + H(+)</text>
        <dbReference type="Rhea" id="RHEA:13065"/>
        <dbReference type="ChEBI" id="CHEBI:15377"/>
        <dbReference type="ChEBI" id="CHEBI:15378"/>
        <dbReference type="ChEBI" id="CHEBI:30616"/>
        <dbReference type="ChEBI" id="CHEBI:43474"/>
        <dbReference type="ChEBI" id="CHEBI:456216"/>
        <dbReference type="EC" id="5.6.2.4"/>
    </reaction>
</comment>
<dbReference type="InterPro" id="IPR052247">
    <property type="entry name" value="Meiotic_Crossover_Helicase"/>
</dbReference>
<dbReference type="InterPro" id="IPR004179">
    <property type="entry name" value="Sec63-dom"/>
</dbReference>
<dbReference type="Pfam" id="PF02889">
    <property type="entry name" value="Sec63"/>
    <property type="match status" value="1"/>
</dbReference>
<evidence type="ECO:0000256" key="5">
    <source>
        <dbReference type="ARBA" id="ARBA00023235"/>
    </source>
</evidence>
<dbReference type="FunFam" id="1.10.3380.10:FF:000006">
    <property type="entry name" value="probable ATP-dependent DNA helicase HFM1 isoform X1"/>
    <property type="match status" value="1"/>
</dbReference>
<dbReference type="InterPro" id="IPR057842">
    <property type="entry name" value="WH_MER3"/>
</dbReference>
<feature type="compositionally biased region" description="Polar residues" evidence="10">
    <location>
        <begin position="486"/>
        <end position="495"/>
    </location>
</feature>
<evidence type="ECO:0000259" key="11">
    <source>
        <dbReference type="SMART" id="SM00973"/>
    </source>
</evidence>
<dbReference type="SMART" id="SM00973">
    <property type="entry name" value="Sec63"/>
    <property type="match status" value="1"/>
</dbReference>
<dbReference type="InterPro" id="IPR036388">
    <property type="entry name" value="WH-like_DNA-bd_sf"/>
</dbReference>
<keyword evidence="1" id="KW-0547">Nucleotide-binding</keyword>
<keyword evidence="5" id="KW-0413">Isomerase</keyword>
<evidence type="ECO:0000256" key="1">
    <source>
        <dbReference type="ARBA" id="ARBA00022741"/>
    </source>
</evidence>
<dbReference type="AlphaFoldDB" id="Q4SSL0"/>
<dbReference type="Pfam" id="PF23445">
    <property type="entry name" value="WHD_SNRNP200"/>
    <property type="match status" value="1"/>
</dbReference>
<evidence type="ECO:0000256" key="7">
    <source>
        <dbReference type="ARBA" id="ARBA00034617"/>
    </source>
</evidence>
<dbReference type="EC" id="5.6.2.4" evidence="8"/>
<dbReference type="PANTHER" id="PTHR47835">
    <property type="entry name" value="HFM1, ATP DEPENDENT DNA HELICASE HOMOLOG"/>
    <property type="match status" value="1"/>
</dbReference>
<dbReference type="InterPro" id="IPR036390">
    <property type="entry name" value="WH_DNA-bd_sf"/>
</dbReference>